<sequence length="133" mass="15081">MGVRRKNVLNDDYCDCAKPNCQEARLTDKHLTIPMGLLRHVWTEWNGIQLTRIKRYNSTSQVRIIHPEESSLPVQCETNPTGLNGVVVFDDLTYAIPSVDNQQPIDRAPSLDNLTGVSVGLEQQWSSEETHHQ</sequence>
<organism evidence="1 2">
    <name type="scientific">Perca fluviatilis</name>
    <name type="common">European perch</name>
    <dbReference type="NCBI Taxonomy" id="8168"/>
    <lineage>
        <taxon>Eukaryota</taxon>
        <taxon>Metazoa</taxon>
        <taxon>Chordata</taxon>
        <taxon>Craniata</taxon>
        <taxon>Vertebrata</taxon>
        <taxon>Euteleostomi</taxon>
        <taxon>Actinopterygii</taxon>
        <taxon>Neopterygii</taxon>
        <taxon>Teleostei</taxon>
        <taxon>Neoteleostei</taxon>
        <taxon>Acanthomorphata</taxon>
        <taxon>Eupercaria</taxon>
        <taxon>Perciformes</taxon>
        <taxon>Percoidei</taxon>
        <taxon>Percidae</taxon>
        <taxon>Percinae</taxon>
        <taxon>Perca</taxon>
    </lineage>
</organism>
<reference evidence="1 2" key="1">
    <citation type="submission" date="2019-06" db="EMBL/GenBank/DDBJ databases">
        <title>A chromosome-scale genome assembly of the European perch, Perca fluviatilis.</title>
        <authorList>
            <person name="Roques C."/>
            <person name="Zahm M."/>
            <person name="Cabau C."/>
            <person name="Klopp C."/>
            <person name="Bouchez O."/>
            <person name="Donnadieu C."/>
            <person name="Kuhl H."/>
            <person name="Gislard M."/>
            <person name="Guendouz S."/>
            <person name="Journot L."/>
            <person name="Haffray P."/>
            <person name="Bestin A."/>
            <person name="Morvezen R."/>
            <person name="Feron R."/>
            <person name="Wen M."/>
            <person name="Jouanno E."/>
            <person name="Herpin A."/>
            <person name="Schartl M."/>
            <person name="Postlethwait J."/>
            <person name="Schaerlinger B."/>
            <person name="Chardard D."/>
            <person name="Lecocq T."/>
            <person name="Poncet C."/>
            <person name="Jaffrelo L."/>
            <person name="Lampietro C."/>
            <person name="Guiguen Y."/>
        </authorList>
    </citation>
    <scope>NUCLEOTIDE SEQUENCE [LARGE SCALE GENOMIC DNA]</scope>
    <source>
        <tissue evidence="1">Blood</tissue>
    </source>
</reference>
<dbReference type="Proteomes" id="UP000465112">
    <property type="component" value="Chromosome 11"/>
</dbReference>
<keyword evidence="2" id="KW-1185">Reference proteome</keyword>
<name>A0A6A5EY69_PERFL</name>
<evidence type="ECO:0000313" key="1">
    <source>
        <dbReference type="EMBL" id="KAF1383309.1"/>
    </source>
</evidence>
<dbReference type="AlphaFoldDB" id="A0A6A5EY69"/>
<dbReference type="EMBL" id="VHII01000011">
    <property type="protein sequence ID" value="KAF1383309.1"/>
    <property type="molecule type" value="Genomic_DNA"/>
</dbReference>
<protein>
    <submittedName>
        <fullName evidence="1">Uncharacterized protein</fullName>
    </submittedName>
</protein>
<evidence type="ECO:0000313" key="2">
    <source>
        <dbReference type="Proteomes" id="UP000465112"/>
    </source>
</evidence>
<comment type="caution">
    <text evidence="1">The sequence shown here is derived from an EMBL/GenBank/DDBJ whole genome shotgun (WGS) entry which is preliminary data.</text>
</comment>
<gene>
    <name evidence="1" type="ORF">PFLUV_G00130590</name>
</gene>
<proteinExistence type="predicted"/>
<accession>A0A6A5EY69</accession>